<evidence type="ECO:0008006" key="11">
    <source>
        <dbReference type="Google" id="ProtNLM"/>
    </source>
</evidence>
<reference evidence="9 10" key="1">
    <citation type="journal article" date="2019" name="Microbiol. Resour. Announc.">
        <title>Draft Genome Sequences of Type Strains of Gordonibacter faecihominis, Paraeggerthella hongkongensis, Parvibacter caecicola,Slackia equolifaciens, Slackia faecicanis, and Slackia isoflavoniconvertens.</title>
        <authorList>
            <person name="Danylec N."/>
            <person name="Stoll D.A."/>
            <person name="Dotsch A."/>
            <person name="Huch M."/>
        </authorList>
    </citation>
    <scope>NUCLEOTIDE SEQUENCE [LARGE SCALE GENOMIC DNA]</scope>
    <source>
        <strain evidence="9 10">DSM 18785</strain>
    </source>
</reference>
<evidence type="ECO:0000313" key="9">
    <source>
        <dbReference type="EMBL" id="RNL40092.1"/>
    </source>
</evidence>
<dbReference type="EMBL" id="QICA01000001">
    <property type="protein sequence ID" value="RNL40092.1"/>
    <property type="molecule type" value="Genomic_DNA"/>
</dbReference>
<keyword evidence="3" id="KW-0731">Sigma factor</keyword>
<dbReference type="PANTHER" id="PTHR43133">
    <property type="entry name" value="RNA POLYMERASE ECF-TYPE SIGMA FACTO"/>
    <property type="match status" value="1"/>
</dbReference>
<keyword evidence="2" id="KW-0805">Transcription regulation</keyword>
<evidence type="ECO:0000313" key="10">
    <source>
        <dbReference type="Proteomes" id="UP000278327"/>
    </source>
</evidence>
<evidence type="ECO:0000256" key="3">
    <source>
        <dbReference type="ARBA" id="ARBA00023082"/>
    </source>
</evidence>
<dbReference type="SUPFAM" id="SSF88659">
    <property type="entry name" value="Sigma3 and sigma4 domains of RNA polymerase sigma factors"/>
    <property type="match status" value="1"/>
</dbReference>
<dbReference type="InterPro" id="IPR039425">
    <property type="entry name" value="RNA_pol_sigma-70-like"/>
</dbReference>
<dbReference type="InterPro" id="IPR013324">
    <property type="entry name" value="RNA_pol_sigma_r3/r4-like"/>
</dbReference>
<dbReference type="InterPro" id="IPR013325">
    <property type="entry name" value="RNA_pol_sigma_r2"/>
</dbReference>
<dbReference type="GO" id="GO:0016987">
    <property type="term" value="F:sigma factor activity"/>
    <property type="evidence" value="ECO:0007669"/>
    <property type="project" value="UniProtKB-KW"/>
</dbReference>
<dbReference type="InterPro" id="IPR013249">
    <property type="entry name" value="RNA_pol_sigma70_r4_t2"/>
</dbReference>
<keyword evidence="5" id="KW-0804">Transcription</keyword>
<dbReference type="Gene3D" id="1.10.10.10">
    <property type="entry name" value="Winged helix-like DNA-binding domain superfamily/Winged helix DNA-binding domain"/>
    <property type="match status" value="1"/>
</dbReference>
<organism evidence="9 10">
    <name type="scientific">Adlercreutzia equolifaciens subsp. celatus DSM 18785</name>
    <dbReference type="NCBI Taxonomy" id="1121021"/>
    <lineage>
        <taxon>Bacteria</taxon>
        <taxon>Bacillati</taxon>
        <taxon>Actinomycetota</taxon>
        <taxon>Coriobacteriia</taxon>
        <taxon>Eggerthellales</taxon>
        <taxon>Eggerthellaceae</taxon>
        <taxon>Adlercreutzia</taxon>
    </lineage>
</organism>
<evidence type="ECO:0000256" key="4">
    <source>
        <dbReference type="ARBA" id="ARBA00023125"/>
    </source>
</evidence>
<dbReference type="NCBIfam" id="TIGR02937">
    <property type="entry name" value="sigma70-ECF"/>
    <property type="match status" value="1"/>
</dbReference>
<dbReference type="Gene3D" id="1.10.1740.10">
    <property type="match status" value="1"/>
</dbReference>
<dbReference type="PANTHER" id="PTHR43133:SF8">
    <property type="entry name" value="RNA POLYMERASE SIGMA FACTOR HI_1459-RELATED"/>
    <property type="match status" value="1"/>
</dbReference>
<evidence type="ECO:0000256" key="5">
    <source>
        <dbReference type="ARBA" id="ARBA00023163"/>
    </source>
</evidence>
<evidence type="ECO:0000259" key="8">
    <source>
        <dbReference type="Pfam" id="PF08281"/>
    </source>
</evidence>
<feature type="compositionally biased region" description="Basic and acidic residues" evidence="6">
    <location>
        <begin position="169"/>
        <end position="193"/>
    </location>
</feature>
<dbReference type="InterPro" id="IPR014284">
    <property type="entry name" value="RNA_pol_sigma-70_dom"/>
</dbReference>
<dbReference type="SUPFAM" id="SSF88946">
    <property type="entry name" value="Sigma2 domain of RNA polymerase sigma factors"/>
    <property type="match status" value="1"/>
</dbReference>
<sequence length="251" mass="28328">MKSSHFVEEAMNACQDLVFRTACSMLNSLESARDITQETFVKLYQSDKEFADDRHLRNWLVTVTRNACRDALRRQKNVAIELVDPTAPDALEKLMADKAQLSESSIPIDKDDYLWRHVAQLPVAQRTAAFLHYAEDLSIAEIAGIMEKSPANIRAQLSRAKKSLRKMIDAERNQRKEDEQYEMARQKTIRDLSKASAVAEAGRRNERANPSGHTLLGGTRARPGMRSSHHQQTSISRPNDDEDGHPCAEVA</sequence>
<protein>
    <recommendedName>
        <fullName evidence="11">Sigma-70 family RNA polymerase sigma factor</fullName>
    </recommendedName>
</protein>
<proteinExistence type="inferred from homology"/>
<keyword evidence="10" id="KW-1185">Reference proteome</keyword>
<gene>
    <name evidence="9" type="ORF">DMP10_00585</name>
</gene>
<dbReference type="InterPro" id="IPR007627">
    <property type="entry name" value="RNA_pol_sigma70_r2"/>
</dbReference>
<feature type="region of interest" description="Disordered" evidence="6">
    <location>
        <begin position="169"/>
        <end position="251"/>
    </location>
</feature>
<dbReference type="GO" id="GO:0006352">
    <property type="term" value="P:DNA-templated transcription initiation"/>
    <property type="evidence" value="ECO:0007669"/>
    <property type="project" value="InterPro"/>
</dbReference>
<dbReference type="GO" id="GO:0003677">
    <property type="term" value="F:DNA binding"/>
    <property type="evidence" value="ECO:0007669"/>
    <property type="project" value="UniProtKB-KW"/>
</dbReference>
<dbReference type="RefSeq" id="WP_117284498.1">
    <property type="nucleotide sequence ID" value="NZ_JAMTCE010000001.1"/>
</dbReference>
<evidence type="ECO:0000259" key="7">
    <source>
        <dbReference type="Pfam" id="PF04542"/>
    </source>
</evidence>
<dbReference type="Pfam" id="PF04542">
    <property type="entry name" value="Sigma70_r2"/>
    <property type="match status" value="1"/>
</dbReference>
<comment type="similarity">
    <text evidence="1">Belongs to the sigma-70 factor family. ECF subfamily.</text>
</comment>
<dbReference type="Pfam" id="PF08281">
    <property type="entry name" value="Sigma70_r4_2"/>
    <property type="match status" value="1"/>
</dbReference>
<dbReference type="AlphaFoldDB" id="A0A3N0AYZ3"/>
<feature type="domain" description="RNA polymerase sigma-70 region 2" evidence="7">
    <location>
        <begin position="13"/>
        <end position="76"/>
    </location>
</feature>
<accession>A0A3N0AYZ3</accession>
<name>A0A3N0AYZ3_9ACTN</name>
<dbReference type="Proteomes" id="UP000278327">
    <property type="component" value="Unassembled WGS sequence"/>
</dbReference>
<evidence type="ECO:0000256" key="1">
    <source>
        <dbReference type="ARBA" id="ARBA00010641"/>
    </source>
</evidence>
<comment type="caution">
    <text evidence="9">The sequence shown here is derived from an EMBL/GenBank/DDBJ whole genome shotgun (WGS) entry which is preliminary data.</text>
</comment>
<dbReference type="InterPro" id="IPR036388">
    <property type="entry name" value="WH-like_DNA-bd_sf"/>
</dbReference>
<keyword evidence="4" id="KW-0238">DNA-binding</keyword>
<evidence type="ECO:0000256" key="2">
    <source>
        <dbReference type="ARBA" id="ARBA00023015"/>
    </source>
</evidence>
<feature type="domain" description="RNA polymerase sigma factor 70 region 4 type 2" evidence="8">
    <location>
        <begin position="114"/>
        <end position="164"/>
    </location>
</feature>
<evidence type="ECO:0000256" key="6">
    <source>
        <dbReference type="SAM" id="MobiDB-lite"/>
    </source>
</evidence>